<dbReference type="Proteomes" id="UP001642484">
    <property type="component" value="Unassembled WGS sequence"/>
</dbReference>
<organism evidence="3 4">
    <name type="scientific">Durusdinium trenchii</name>
    <dbReference type="NCBI Taxonomy" id="1381693"/>
    <lineage>
        <taxon>Eukaryota</taxon>
        <taxon>Sar</taxon>
        <taxon>Alveolata</taxon>
        <taxon>Dinophyceae</taxon>
        <taxon>Suessiales</taxon>
        <taxon>Symbiodiniaceae</taxon>
        <taxon>Durusdinium</taxon>
    </lineage>
</organism>
<keyword evidence="4" id="KW-1185">Reference proteome</keyword>
<evidence type="ECO:0000256" key="1">
    <source>
        <dbReference type="SAM" id="MobiDB-lite"/>
    </source>
</evidence>
<protein>
    <submittedName>
        <fullName evidence="3">Uncharacterized protein</fullName>
    </submittedName>
</protein>
<dbReference type="EMBL" id="CAXAMN010023583">
    <property type="protein sequence ID" value="CAK9078526.1"/>
    <property type="molecule type" value="Genomic_DNA"/>
</dbReference>
<sequence length="128" mass="14646">MPQTLRAEIELHRLVPLRTPLNATSCSRLSWCERVWQQQLQEEEDQTREQEKEEEGQQTSSSLAEAALNVRQIRIRGCIKDEKAQQPRCSCSAAHGKVHGKCMASQRPTVATWKVFARTSKMRALGRE</sequence>
<dbReference type="EMBL" id="CAXAMN010022472">
    <property type="protein sequence ID" value="CAK9069640.1"/>
    <property type="molecule type" value="Genomic_DNA"/>
</dbReference>
<proteinExistence type="predicted"/>
<comment type="caution">
    <text evidence="3">The sequence shown here is derived from an EMBL/GenBank/DDBJ whole genome shotgun (WGS) entry which is preliminary data.</text>
</comment>
<accession>A0ABP0PRX3</accession>
<name>A0ABP0PRX3_9DINO</name>
<feature type="region of interest" description="Disordered" evidence="1">
    <location>
        <begin position="42"/>
        <end position="64"/>
    </location>
</feature>
<evidence type="ECO:0000313" key="4">
    <source>
        <dbReference type="Proteomes" id="UP001642484"/>
    </source>
</evidence>
<evidence type="ECO:0000313" key="3">
    <source>
        <dbReference type="EMBL" id="CAK9078526.1"/>
    </source>
</evidence>
<gene>
    <name evidence="2" type="ORF">CCMP2556_LOCUS34243</name>
    <name evidence="3" type="ORF">CCMP2556_LOCUS38709</name>
</gene>
<reference evidence="3 4" key="1">
    <citation type="submission" date="2024-02" db="EMBL/GenBank/DDBJ databases">
        <authorList>
            <person name="Chen Y."/>
            <person name="Shah S."/>
            <person name="Dougan E. K."/>
            <person name="Thang M."/>
            <person name="Chan C."/>
        </authorList>
    </citation>
    <scope>NUCLEOTIDE SEQUENCE [LARGE SCALE GENOMIC DNA]</scope>
</reference>
<feature type="compositionally biased region" description="Acidic residues" evidence="1">
    <location>
        <begin position="42"/>
        <end position="56"/>
    </location>
</feature>
<evidence type="ECO:0000313" key="2">
    <source>
        <dbReference type="EMBL" id="CAK9069640.1"/>
    </source>
</evidence>